<evidence type="ECO:0000313" key="4">
    <source>
        <dbReference type="Proteomes" id="UP000008810"/>
    </source>
</evidence>
<reference evidence="3" key="3">
    <citation type="submission" date="2018-08" db="UniProtKB">
        <authorList>
            <consortium name="EnsemblPlants"/>
        </authorList>
    </citation>
    <scope>IDENTIFICATION</scope>
    <source>
        <strain evidence="3">cv. Bd21</strain>
    </source>
</reference>
<proteinExistence type="predicted"/>
<gene>
    <name evidence="2" type="ORF">BRADI_2g24795v3</name>
</gene>
<dbReference type="Gramene" id="PNT71204">
    <property type="protein sequence ID" value="PNT71204"/>
    <property type="gene ID" value="BRADI_2g24795v3"/>
</dbReference>
<dbReference type="AlphaFoldDB" id="A0A2K2DA92"/>
<feature type="compositionally biased region" description="Pro residues" evidence="1">
    <location>
        <begin position="7"/>
        <end position="18"/>
    </location>
</feature>
<keyword evidence="4" id="KW-1185">Reference proteome</keyword>
<accession>A0A2K2DA92</accession>
<reference evidence="2 3" key="1">
    <citation type="journal article" date="2010" name="Nature">
        <title>Genome sequencing and analysis of the model grass Brachypodium distachyon.</title>
        <authorList>
            <consortium name="International Brachypodium Initiative"/>
        </authorList>
    </citation>
    <scope>NUCLEOTIDE SEQUENCE [LARGE SCALE GENOMIC DNA]</scope>
    <source>
        <strain evidence="2 3">Bd21</strain>
    </source>
</reference>
<dbReference type="EnsemblPlants" id="PNT71204">
    <property type="protein sequence ID" value="PNT71204"/>
    <property type="gene ID" value="BRADI_2g24795v3"/>
</dbReference>
<organism evidence="2">
    <name type="scientific">Brachypodium distachyon</name>
    <name type="common">Purple false brome</name>
    <name type="synonym">Trachynia distachya</name>
    <dbReference type="NCBI Taxonomy" id="15368"/>
    <lineage>
        <taxon>Eukaryota</taxon>
        <taxon>Viridiplantae</taxon>
        <taxon>Streptophyta</taxon>
        <taxon>Embryophyta</taxon>
        <taxon>Tracheophyta</taxon>
        <taxon>Spermatophyta</taxon>
        <taxon>Magnoliopsida</taxon>
        <taxon>Liliopsida</taxon>
        <taxon>Poales</taxon>
        <taxon>Poaceae</taxon>
        <taxon>BOP clade</taxon>
        <taxon>Pooideae</taxon>
        <taxon>Stipodae</taxon>
        <taxon>Brachypodieae</taxon>
        <taxon>Brachypodium</taxon>
    </lineage>
</organism>
<name>A0A2K2DA92_BRADI</name>
<dbReference type="InParanoid" id="A0A2K2DA92"/>
<dbReference type="EMBL" id="CM000881">
    <property type="protein sequence ID" value="PNT71204.1"/>
    <property type="molecule type" value="Genomic_DNA"/>
</dbReference>
<feature type="region of interest" description="Disordered" evidence="1">
    <location>
        <begin position="1"/>
        <end position="53"/>
    </location>
</feature>
<evidence type="ECO:0000313" key="3">
    <source>
        <dbReference type="EnsemblPlants" id="PNT71204"/>
    </source>
</evidence>
<reference evidence="2" key="2">
    <citation type="submission" date="2017-06" db="EMBL/GenBank/DDBJ databases">
        <title>WGS assembly of Brachypodium distachyon.</title>
        <authorList>
            <consortium name="The International Brachypodium Initiative"/>
            <person name="Lucas S."/>
            <person name="Harmon-Smith M."/>
            <person name="Lail K."/>
            <person name="Tice H."/>
            <person name="Grimwood J."/>
            <person name="Bruce D."/>
            <person name="Barry K."/>
            <person name="Shu S."/>
            <person name="Lindquist E."/>
            <person name="Wang M."/>
            <person name="Pitluck S."/>
            <person name="Vogel J.P."/>
            <person name="Garvin D.F."/>
            <person name="Mockler T.C."/>
            <person name="Schmutz J."/>
            <person name="Rokhsar D."/>
            <person name="Bevan M.W."/>
        </authorList>
    </citation>
    <scope>NUCLEOTIDE SEQUENCE</scope>
    <source>
        <strain evidence="2">Bd21</strain>
    </source>
</reference>
<evidence type="ECO:0000313" key="2">
    <source>
        <dbReference type="EMBL" id="PNT71204.1"/>
    </source>
</evidence>
<evidence type="ECO:0000256" key="1">
    <source>
        <dbReference type="SAM" id="MobiDB-lite"/>
    </source>
</evidence>
<protein>
    <submittedName>
        <fullName evidence="2 3">Uncharacterized protein</fullName>
    </submittedName>
</protein>
<sequence length="163" mass="17481">MPSRPSQHPPPAPTPSPHLSPARLRYSARVGAPAAPHLISGHRPSSHLRPPPLISSLGAAPIISPAIDALPPPPPTPRISPDPRPSLFPPVVVALPVTPLSTSTRQIRPVSTAIADRCRGLWHRAPRVRVHPDGAGRSRQMQQHLLQAATDWLLCVCMSKIDV</sequence>
<dbReference type="Proteomes" id="UP000008810">
    <property type="component" value="Chromosome 2"/>
</dbReference>